<protein>
    <recommendedName>
        <fullName evidence="6">FAD-binding domain-containing protein</fullName>
    </recommendedName>
</protein>
<dbReference type="InterPro" id="IPR036188">
    <property type="entry name" value="FAD/NAD-bd_sf"/>
</dbReference>
<dbReference type="InterPro" id="IPR050562">
    <property type="entry name" value="FAD_mOase_fung"/>
</dbReference>
<evidence type="ECO:0000256" key="5">
    <source>
        <dbReference type="SAM" id="Phobius"/>
    </source>
</evidence>
<proteinExistence type="inferred from homology"/>
<comment type="caution">
    <text evidence="7">The sequence shown here is derived from an EMBL/GenBank/DDBJ whole genome shotgun (WGS) entry which is preliminary data.</text>
</comment>
<dbReference type="InterPro" id="IPR002938">
    <property type="entry name" value="FAD-bd"/>
</dbReference>
<keyword evidence="4" id="KW-0560">Oxidoreductase</keyword>
<keyword evidence="3" id="KW-0274">FAD</keyword>
<evidence type="ECO:0000256" key="4">
    <source>
        <dbReference type="ARBA" id="ARBA00023002"/>
    </source>
</evidence>
<organism evidence="7 8">
    <name type="scientific">Talaromyces atroroseus</name>
    <dbReference type="NCBI Taxonomy" id="1441469"/>
    <lineage>
        <taxon>Eukaryota</taxon>
        <taxon>Fungi</taxon>
        <taxon>Dikarya</taxon>
        <taxon>Ascomycota</taxon>
        <taxon>Pezizomycotina</taxon>
        <taxon>Eurotiomycetes</taxon>
        <taxon>Eurotiomycetidae</taxon>
        <taxon>Eurotiales</taxon>
        <taxon>Trichocomaceae</taxon>
        <taxon>Talaromyces</taxon>
        <taxon>Talaromyces sect. Trachyspermi</taxon>
    </lineage>
</organism>
<dbReference type="RefSeq" id="XP_020118077.1">
    <property type="nucleotide sequence ID" value="XM_020269077.1"/>
</dbReference>
<keyword evidence="2" id="KW-0285">Flavoprotein</keyword>
<evidence type="ECO:0000313" key="7">
    <source>
        <dbReference type="EMBL" id="OKL57956.1"/>
    </source>
</evidence>
<evidence type="ECO:0000256" key="3">
    <source>
        <dbReference type="ARBA" id="ARBA00022827"/>
    </source>
</evidence>
<dbReference type="Pfam" id="PF01494">
    <property type="entry name" value="FAD_binding_3"/>
    <property type="match status" value="1"/>
</dbReference>
<dbReference type="SUPFAM" id="SSF51905">
    <property type="entry name" value="FAD/NAD(P)-binding domain"/>
    <property type="match status" value="1"/>
</dbReference>
<dbReference type="STRING" id="1441469.A0A225ASM4"/>
<dbReference type="Gene3D" id="3.50.50.60">
    <property type="entry name" value="FAD/NAD(P)-binding domain"/>
    <property type="match status" value="1"/>
</dbReference>
<dbReference type="GeneID" id="31006519"/>
<evidence type="ECO:0000259" key="6">
    <source>
        <dbReference type="Pfam" id="PF01494"/>
    </source>
</evidence>
<dbReference type="AlphaFoldDB" id="A0A225ASM4"/>
<gene>
    <name evidence="7" type="ORF">UA08_06764</name>
</gene>
<keyword evidence="5" id="KW-0472">Membrane</keyword>
<evidence type="ECO:0000256" key="1">
    <source>
        <dbReference type="ARBA" id="ARBA00007992"/>
    </source>
</evidence>
<feature type="transmembrane region" description="Helical" evidence="5">
    <location>
        <begin position="455"/>
        <end position="473"/>
    </location>
</feature>
<dbReference type="PANTHER" id="PTHR47356:SF2">
    <property type="entry name" value="FAD-BINDING DOMAIN-CONTAINING PROTEIN-RELATED"/>
    <property type="match status" value="1"/>
</dbReference>
<name>A0A225ASM4_TALAT</name>
<feature type="domain" description="FAD-binding" evidence="6">
    <location>
        <begin position="9"/>
        <end position="171"/>
    </location>
</feature>
<keyword evidence="5" id="KW-0812">Transmembrane</keyword>
<dbReference type="PRINTS" id="PR00420">
    <property type="entry name" value="RNGMNOXGNASE"/>
</dbReference>
<reference evidence="7 8" key="1">
    <citation type="submission" date="2015-06" db="EMBL/GenBank/DDBJ databases">
        <title>Talaromyces atroroseus IBT 11181 draft genome.</title>
        <authorList>
            <person name="Rasmussen K.B."/>
            <person name="Rasmussen S."/>
            <person name="Petersen B."/>
            <person name="Sicheritz-Ponten T."/>
            <person name="Mortensen U.H."/>
            <person name="Thrane U."/>
        </authorList>
    </citation>
    <scope>NUCLEOTIDE SEQUENCE [LARGE SCALE GENOMIC DNA]</scope>
    <source>
        <strain evidence="7 8">IBT 11181</strain>
    </source>
</reference>
<dbReference type="GO" id="GO:0071949">
    <property type="term" value="F:FAD binding"/>
    <property type="evidence" value="ECO:0007669"/>
    <property type="project" value="InterPro"/>
</dbReference>
<evidence type="ECO:0000313" key="8">
    <source>
        <dbReference type="Proteomes" id="UP000214365"/>
    </source>
</evidence>
<dbReference type="Proteomes" id="UP000214365">
    <property type="component" value="Unassembled WGS sequence"/>
</dbReference>
<keyword evidence="5" id="KW-1133">Transmembrane helix</keyword>
<dbReference type="GO" id="GO:0004497">
    <property type="term" value="F:monooxygenase activity"/>
    <property type="evidence" value="ECO:0007669"/>
    <property type="project" value="InterPro"/>
</dbReference>
<dbReference type="EMBL" id="LFMY01000010">
    <property type="protein sequence ID" value="OKL57956.1"/>
    <property type="molecule type" value="Genomic_DNA"/>
</dbReference>
<dbReference type="SMR" id="A0A225ASM4"/>
<sequence>MTTEKNGFRVIVAGGGIAGLAMSHALQLANIDHVVLEAYGDVRSHVGASIGLWPNGIRVLEQMGCWKQIKSHCAPMVDSYNRLPNGKAISTSRLADMIKARHGYDFVVLERQLVVASLYDNLPDKSRILVNKRVANVTETSDGVRVDTEDGTTYEGDIVVGCDGVNSTVRDFMWAVANKAIPGYISAQEKRSLATTYACLIGFAPDMPGMGCGDCHTVHNDGFSFLVITQPRRTFFFVFIKLPKVIHWPTRPRFTAEDAEAEAAKLSDLPVSDTVLFGELWRKRIRGQLIALEEVVFDHWHFGRIAILGDSAHKLTINLAFGGNSALESTAALVNGLNRELKAYPNRKMSQETISRIFQEYQELRKPRMKRVLNLAYQLTRLQAWDGWFMKFVQRRVIPWVGDERVADHFADLVKGGIKLDYVPLPNPPLGTVAWDDDSAKETIANSSIGKSSNLFLWALGLILSLNASYYLVSVLRSQYTLQSL</sequence>
<accession>A0A225ASM4</accession>
<dbReference type="PANTHER" id="PTHR47356">
    <property type="entry name" value="FAD-DEPENDENT MONOOXYGENASE ASQG-RELATED"/>
    <property type="match status" value="1"/>
</dbReference>
<keyword evidence="8" id="KW-1185">Reference proteome</keyword>
<dbReference type="OrthoDB" id="10029326at2759"/>
<comment type="similarity">
    <text evidence="1">Belongs to the paxM FAD-dependent monooxygenase family.</text>
</comment>
<evidence type="ECO:0000256" key="2">
    <source>
        <dbReference type="ARBA" id="ARBA00022630"/>
    </source>
</evidence>